<feature type="domain" description="Alcohol dehydrogenase iron-type/glycerol dehydrogenase GldA" evidence="4">
    <location>
        <begin position="9"/>
        <end position="177"/>
    </location>
</feature>
<organism evidence="7 8">
    <name type="scientific">Brevibacillus agri</name>
    <dbReference type="NCBI Taxonomy" id="51101"/>
    <lineage>
        <taxon>Bacteria</taxon>
        <taxon>Bacillati</taxon>
        <taxon>Bacillota</taxon>
        <taxon>Bacilli</taxon>
        <taxon>Bacillales</taxon>
        <taxon>Paenibacillaceae</taxon>
        <taxon>Brevibacillus</taxon>
    </lineage>
</organism>
<dbReference type="InterPro" id="IPR001670">
    <property type="entry name" value="ADH_Fe/GldA"/>
</dbReference>
<dbReference type="Proteomes" id="UP000317180">
    <property type="component" value="Unassembled WGS sequence"/>
</dbReference>
<dbReference type="GeneID" id="82812448"/>
<dbReference type="FunFam" id="1.20.1090.10:FF:000001">
    <property type="entry name" value="Aldehyde-alcohol dehydrogenase"/>
    <property type="match status" value="1"/>
</dbReference>
<dbReference type="GO" id="GO:0046872">
    <property type="term" value="F:metal ion binding"/>
    <property type="evidence" value="ECO:0007669"/>
    <property type="project" value="InterPro"/>
</dbReference>
<dbReference type="FunFam" id="3.40.50.1970:FF:000003">
    <property type="entry name" value="Alcohol dehydrogenase, iron-containing"/>
    <property type="match status" value="1"/>
</dbReference>
<proteinExistence type="inferred from homology"/>
<comment type="caution">
    <text evidence="7">The sequence shown here is derived from an EMBL/GenBank/DDBJ whole genome shotgun (WGS) entry which is preliminary data.</text>
</comment>
<dbReference type="GO" id="GO:0004022">
    <property type="term" value="F:alcohol dehydrogenase (NAD+) activity"/>
    <property type="evidence" value="ECO:0007669"/>
    <property type="project" value="TreeGrafter"/>
</dbReference>
<keyword evidence="9" id="KW-1185">Reference proteome</keyword>
<dbReference type="Gene3D" id="1.20.1090.10">
    <property type="entry name" value="Dehydroquinate synthase-like - alpha domain"/>
    <property type="match status" value="1"/>
</dbReference>
<evidence type="ECO:0000313" key="6">
    <source>
        <dbReference type="EMBL" id="GED24981.1"/>
    </source>
</evidence>
<evidence type="ECO:0000259" key="4">
    <source>
        <dbReference type="Pfam" id="PF00465"/>
    </source>
</evidence>
<evidence type="ECO:0000256" key="2">
    <source>
        <dbReference type="ARBA" id="ARBA00023002"/>
    </source>
</evidence>
<protein>
    <submittedName>
        <fullName evidence="6">1,3-propanediol dehydrogenase</fullName>
    </submittedName>
    <submittedName>
        <fullName evidence="7">Iron-containing alcohol dehydrogenase</fullName>
    </submittedName>
</protein>
<evidence type="ECO:0000256" key="3">
    <source>
        <dbReference type="ARBA" id="ARBA00023027"/>
    </source>
</evidence>
<evidence type="ECO:0000313" key="9">
    <source>
        <dbReference type="Proteomes" id="UP000317180"/>
    </source>
</evidence>
<dbReference type="PANTHER" id="PTHR11496:SF102">
    <property type="entry name" value="ALCOHOL DEHYDROGENASE 4"/>
    <property type="match status" value="1"/>
</dbReference>
<dbReference type="OrthoDB" id="9815791at2"/>
<accession>A0A3M8AUI7</accession>
<reference evidence="6 9" key="2">
    <citation type="submission" date="2019-06" db="EMBL/GenBank/DDBJ databases">
        <title>Whole genome shotgun sequence of Brevibacillus agri NBRC 15538.</title>
        <authorList>
            <person name="Hosoyama A."/>
            <person name="Uohara A."/>
            <person name="Ohji S."/>
            <person name="Ichikawa N."/>
        </authorList>
    </citation>
    <scope>NUCLEOTIDE SEQUENCE [LARGE SCALE GENOMIC DNA]</scope>
    <source>
        <strain evidence="6 9">NBRC 15538</strain>
    </source>
</reference>
<dbReference type="RefSeq" id="WP_007782289.1">
    <property type="nucleotide sequence ID" value="NZ_BJOD01000009.1"/>
</dbReference>
<name>A0A3M8AUI7_9BACL</name>
<dbReference type="Pfam" id="PF25137">
    <property type="entry name" value="ADH_Fe_C"/>
    <property type="match status" value="1"/>
</dbReference>
<dbReference type="Proteomes" id="UP000276178">
    <property type="component" value="Unassembled WGS sequence"/>
</dbReference>
<dbReference type="SUPFAM" id="SSF56796">
    <property type="entry name" value="Dehydroquinate synthase-like"/>
    <property type="match status" value="1"/>
</dbReference>
<dbReference type="Pfam" id="PF00465">
    <property type="entry name" value="Fe-ADH"/>
    <property type="match status" value="1"/>
</dbReference>
<dbReference type="EMBL" id="BJOD01000009">
    <property type="protein sequence ID" value="GED24981.1"/>
    <property type="molecule type" value="Genomic_DNA"/>
</dbReference>
<reference evidence="7 8" key="1">
    <citation type="submission" date="2018-10" db="EMBL/GenBank/DDBJ databases">
        <title>Phylogenomics of Brevibacillus.</title>
        <authorList>
            <person name="Dunlap C."/>
        </authorList>
    </citation>
    <scope>NUCLEOTIDE SEQUENCE [LARGE SCALE GENOMIC DNA]</scope>
    <source>
        <strain evidence="7 8">NRRL NRS 1219</strain>
    </source>
</reference>
<dbReference type="CDD" id="cd08194">
    <property type="entry name" value="Fe-ADH-like"/>
    <property type="match status" value="1"/>
</dbReference>
<dbReference type="PROSITE" id="PS00913">
    <property type="entry name" value="ADH_IRON_1"/>
    <property type="match status" value="1"/>
</dbReference>
<evidence type="ECO:0000256" key="1">
    <source>
        <dbReference type="ARBA" id="ARBA00007358"/>
    </source>
</evidence>
<feature type="domain" description="Fe-containing alcohol dehydrogenase-like C-terminal" evidence="5">
    <location>
        <begin position="188"/>
        <end position="386"/>
    </location>
</feature>
<sequence>MAFHELLMPQRIVYGQGSFAEVGQEARRLGQKALLISDPVMEKVGNVAACEEHLQAQGLVCVTYAKVDSEPTDIHLAEALALCRDERCDVIVAVGGGSCLDTAKAVALLMTNEGQIAEYVAKAKTVVNKPLPLIAVPTTAGTGSEVTKMTVITDTARQVKMMLADPALLPHAAIVDPLLSVSCPPNVTAATGIDALCHAIEAYLSRRAQPATDIWARTAIELIATHLRRAYEDGADFEARDKMAFASMLAGAAFSNASVALVHGMSRPIGAVFHVPHGISNAMLLPAVLAYTKEAAVGRLAEIGRLMQPEIKALSDEQAAEATIEEIKSLCLDLHIPSLRHWGIDQQAFQKAAPKMAVDALASGSPGNNPKIPTVEEIVRLYHIAYDYDFRGKLQNA</sequence>
<dbReference type="AlphaFoldDB" id="A0A3M8AUI7"/>
<evidence type="ECO:0000259" key="5">
    <source>
        <dbReference type="Pfam" id="PF25137"/>
    </source>
</evidence>
<comment type="similarity">
    <text evidence="1">Belongs to the iron-containing alcohol dehydrogenase family.</text>
</comment>
<dbReference type="EMBL" id="RHHN01000038">
    <property type="protein sequence ID" value="RNB54841.1"/>
    <property type="molecule type" value="Genomic_DNA"/>
</dbReference>
<gene>
    <name evidence="6" type="ORF">BAG01nite_10830</name>
    <name evidence="7" type="ORF">EB820_13685</name>
</gene>
<keyword evidence="2" id="KW-0560">Oxidoreductase</keyword>
<dbReference type="PANTHER" id="PTHR11496">
    <property type="entry name" value="ALCOHOL DEHYDROGENASE"/>
    <property type="match status" value="1"/>
</dbReference>
<evidence type="ECO:0000313" key="7">
    <source>
        <dbReference type="EMBL" id="RNB54841.1"/>
    </source>
</evidence>
<keyword evidence="3" id="KW-0520">NAD</keyword>
<evidence type="ECO:0000313" key="8">
    <source>
        <dbReference type="Proteomes" id="UP000276178"/>
    </source>
</evidence>
<dbReference type="InterPro" id="IPR039697">
    <property type="entry name" value="Alcohol_dehydrogenase_Fe"/>
</dbReference>
<dbReference type="InterPro" id="IPR018211">
    <property type="entry name" value="ADH_Fe_CS"/>
</dbReference>
<dbReference type="InterPro" id="IPR056798">
    <property type="entry name" value="ADH_Fe_C"/>
</dbReference>
<dbReference type="Gene3D" id="3.40.50.1970">
    <property type="match status" value="1"/>
</dbReference>